<evidence type="ECO:0000313" key="3">
    <source>
        <dbReference type="Proteomes" id="UP000612808"/>
    </source>
</evidence>
<protein>
    <recommendedName>
        <fullName evidence="1">ChrB N-terminal domain-containing protein</fullName>
    </recommendedName>
</protein>
<dbReference type="Proteomes" id="UP000612808">
    <property type="component" value="Unassembled WGS sequence"/>
</dbReference>
<proteinExistence type="predicted"/>
<dbReference type="InterPro" id="IPR046858">
    <property type="entry name" value="ChrB_N"/>
</dbReference>
<evidence type="ECO:0000313" key="2">
    <source>
        <dbReference type="EMBL" id="GID12281.1"/>
    </source>
</evidence>
<accession>A0A8J3IYA8</accession>
<feature type="domain" description="ChrB N-terminal" evidence="1">
    <location>
        <begin position="32"/>
        <end position="163"/>
    </location>
</feature>
<evidence type="ECO:0000259" key="1">
    <source>
        <dbReference type="Pfam" id="PF20229"/>
    </source>
</evidence>
<dbReference type="AlphaFoldDB" id="A0A8J3IYA8"/>
<sequence>MGHGPGVQWVVPIVRAQPYRHRVAGWVDAPSPGPGIWAVPGVPVFADGVRRPVDLAGRAADDLLVLQATGRRPRDAGRFGALCTAARQKDWAEFDADCGTYPAESDEEIATATFTPAELAEERLRRWHRGVRAHDVFGAPGGRDAECVRRRADHGERTVAHLHAFADDEHPR</sequence>
<name>A0A8J3IYA8_9ACTN</name>
<reference evidence="2" key="1">
    <citation type="submission" date="2021-01" db="EMBL/GenBank/DDBJ databases">
        <title>Whole genome shotgun sequence of Actinocatenispora rupis NBRC 107355.</title>
        <authorList>
            <person name="Komaki H."/>
            <person name="Tamura T."/>
        </authorList>
    </citation>
    <scope>NUCLEOTIDE SEQUENCE</scope>
    <source>
        <strain evidence="2">NBRC 107355</strain>
    </source>
</reference>
<comment type="caution">
    <text evidence="2">The sequence shown here is derived from an EMBL/GenBank/DDBJ whole genome shotgun (WGS) entry which is preliminary data.</text>
</comment>
<dbReference type="EMBL" id="BOMB01000017">
    <property type="protein sequence ID" value="GID12281.1"/>
    <property type="molecule type" value="Genomic_DNA"/>
</dbReference>
<dbReference type="RefSeq" id="WP_203658255.1">
    <property type="nucleotide sequence ID" value="NZ_BAAAZM010000009.1"/>
</dbReference>
<gene>
    <name evidence="2" type="ORF">Aru02nite_31700</name>
</gene>
<dbReference type="Pfam" id="PF20229">
    <property type="entry name" value="ChrB_N"/>
    <property type="match status" value="1"/>
</dbReference>
<organism evidence="2 3">
    <name type="scientific">Actinocatenispora rupis</name>
    <dbReference type="NCBI Taxonomy" id="519421"/>
    <lineage>
        <taxon>Bacteria</taxon>
        <taxon>Bacillati</taxon>
        <taxon>Actinomycetota</taxon>
        <taxon>Actinomycetes</taxon>
        <taxon>Micromonosporales</taxon>
        <taxon>Micromonosporaceae</taxon>
        <taxon>Actinocatenispora</taxon>
    </lineage>
</organism>
<keyword evidence="3" id="KW-1185">Reference proteome</keyword>